<keyword evidence="2" id="KW-1185">Reference proteome</keyword>
<name>A0A8H5HIG2_9AGAR</name>
<gene>
    <name evidence="1" type="ORF">D9615_003759</name>
</gene>
<organism evidence="1 2">
    <name type="scientific">Tricholomella constricta</name>
    <dbReference type="NCBI Taxonomy" id="117010"/>
    <lineage>
        <taxon>Eukaryota</taxon>
        <taxon>Fungi</taxon>
        <taxon>Dikarya</taxon>
        <taxon>Basidiomycota</taxon>
        <taxon>Agaricomycotina</taxon>
        <taxon>Agaricomycetes</taxon>
        <taxon>Agaricomycetidae</taxon>
        <taxon>Agaricales</taxon>
        <taxon>Tricholomatineae</taxon>
        <taxon>Lyophyllaceae</taxon>
        <taxon>Tricholomella</taxon>
    </lineage>
</organism>
<evidence type="ECO:0000313" key="2">
    <source>
        <dbReference type="Proteomes" id="UP000565441"/>
    </source>
</evidence>
<protein>
    <submittedName>
        <fullName evidence="1">Uncharacterized protein</fullName>
    </submittedName>
</protein>
<reference evidence="1 2" key="1">
    <citation type="journal article" date="2020" name="ISME J.">
        <title>Uncovering the hidden diversity of litter-decomposition mechanisms in mushroom-forming fungi.</title>
        <authorList>
            <person name="Floudas D."/>
            <person name="Bentzer J."/>
            <person name="Ahren D."/>
            <person name="Johansson T."/>
            <person name="Persson P."/>
            <person name="Tunlid A."/>
        </authorList>
    </citation>
    <scope>NUCLEOTIDE SEQUENCE [LARGE SCALE GENOMIC DNA]</scope>
    <source>
        <strain evidence="1 2">CBS 661.87</strain>
    </source>
</reference>
<dbReference type="Proteomes" id="UP000565441">
    <property type="component" value="Unassembled WGS sequence"/>
</dbReference>
<dbReference type="OrthoDB" id="3041350at2759"/>
<dbReference type="EMBL" id="JAACJP010000006">
    <property type="protein sequence ID" value="KAF5383741.1"/>
    <property type="molecule type" value="Genomic_DNA"/>
</dbReference>
<sequence length="121" mass="12633">MSNFASTLESSKASLQTAGLIVLANLTTIPQRTALTGSASLLDILFLAPGIHLQQNAPTLHGGELPATGAMTTGYVFRVENPATVSYLQRVGLAGHLVTYTSLNTPTTTPRRPAPPFSPAC</sequence>
<accession>A0A8H5HIG2</accession>
<proteinExistence type="predicted"/>
<evidence type="ECO:0000313" key="1">
    <source>
        <dbReference type="EMBL" id="KAF5383741.1"/>
    </source>
</evidence>
<comment type="caution">
    <text evidence="1">The sequence shown here is derived from an EMBL/GenBank/DDBJ whole genome shotgun (WGS) entry which is preliminary data.</text>
</comment>
<dbReference type="AlphaFoldDB" id="A0A8H5HIG2"/>